<feature type="transmembrane region" description="Helical" evidence="8">
    <location>
        <begin position="50"/>
        <end position="74"/>
    </location>
</feature>
<dbReference type="SUPFAM" id="SSF52266">
    <property type="entry name" value="SGNH hydrolase"/>
    <property type="match status" value="1"/>
</dbReference>
<feature type="transmembrane region" description="Helical" evidence="8">
    <location>
        <begin position="209"/>
        <end position="232"/>
    </location>
</feature>
<dbReference type="SUPFAM" id="SSF103473">
    <property type="entry name" value="MFS general substrate transporter"/>
    <property type="match status" value="1"/>
</dbReference>
<evidence type="ECO:0000256" key="2">
    <source>
        <dbReference type="ARBA" id="ARBA00022692"/>
    </source>
</evidence>
<evidence type="ECO:0000256" key="5">
    <source>
        <dbReference type="ARBA" id="ARBA00023136"/>
    </source>
</evidence>
<dbReference type="EMBL" id="JAADJF010000387">
    <property type="protein sequence ID" value="KAF4419182.1"/>
    <property type="molecule type" value="Genomic_DNA"/>
</dbReference>
<dbReference type="PANTHER" id="PTHR23501:SF87">
    <property type="entry name" value="SIDEROPHORE IRON TRANSPORTER 2"/>
    <property type="match status" value="1"/>
</dbReference>
<dbReference type="Gene3D" id="3.40.50.1110">
    <property type="entry name" value="SGNH hydrolase"/>
    <property type="match status" value="1"/>
</dbReference>
<keyword evidence="10" id="KW-1185">Reference proteome</keyword>
<gene>
    <name evidence="9" type="ORF">FACUT_11562</name>
</gene>
<keyword evidence="3" id="KW-0732">Signal</keyword>
<dbReference type="InterPro" id="IPR011701">
    <property type="entry name" value="MFS"/>
</dbReference>
<feature type="transmembrane region" description="Helical" evidence="8">
    <location>
        <begin position="118"/>
        <end position="135"/>
    </location>
</feature>
<feature type="region of interest" description="Disordered" evidence="7">
    <location>
        <begin position="1511"/>
        <end position="1531"/>
    </location>
</feature>
<keyword evidence="6" id="KW-0325">Glycoprotein</keyword>
<feature type="transmembrane region" description="Helical" evidence="8">
    <location>
        <begin position="409"/>
        <end position="430"/>
    </location>
</feature>
<dbReference type="InterPro" id="IPR001087">
    <property type="entry name" value="GDSL"/>
</dbReference>
<feature type="transmembrane region" description="Helical" evidence="8">
    <location>
        <begin position="272"/>
        <end position="291"/>
    </location>
</feature>
<comment type="subcellular location">
    <subcellularLocation>
        <location evidence="1">Membrane</location>
        <topology evidence="1">Multi-pass membrane protein</topology>
    </subcellularLocation>
</comment>
<protein>
    <submittedName>
        <fullName evidence="9">Major facilitator</fullName>
    </submittedName>
</protein>
<dbReference type="CDD" id="cd01833">
    <property type="entry name" value="XynB_like"/>
    <property type="match status" value="1"/>
</dbReference>
<feature type="region of interest" description="Disordered" evidence="7">
    <location>
        <begin position="1"/>
        <end position="22"/>
    </location>
</feature>
<proteinExistence type="predicted"/>
<dbReference type="Gene3D" id="2.170.15.10">
    <property type="entry name" value="Proaerolysin, chain A, domain 3"/>
    <property type="match status" value="1"/>
</dbReference>
<organism evidence="9 10">
    <name type="scientific">Fusarium acutatum</name>
    <dbReference type="NCBI Taxonomy" id="78861"/>
    <lineage>
        <taxon>Eukaryota</taxon>
        <taxon>Fungi</taxon>
        <taxon>Dikarya</taxon>
        <taxon>Ascomycota</taxon>
        <taxon>Pezizomycotina</taxon>
        <taxon>Sordariomycetes</taxon>
        <taxon>Hypocreomycetidae</taxon>
        <taxon>Hypocreales</taxon>
        <taxon>Nectriaceae</taxon>
        <taxon>Fusarium</taxon>
        <taxon>Fusarium fujikuroi species complex</taxon>
    </lineage>
</organism>
<name>A0A8H4JCU9_9HYPO</name>
<dbReference type="Gene3D" id="1.20.1250.20">
    <property type="entry name" value="MFS general substrate transporter like domains"/>
    <property type="match status" value="2"/>
</dbReference>
<dbReference type="GO" id="GO:0005886">
    <property type="term" value="C:plasma membrane"/>
    <property type="evidence" value="ECO:0007669"/>
    <property type="project" value="TreeGrafter"/>
</dbReference>
<feature type="transmembrane region" description="Helical" evidence="8">
    <location>
        <begin position="303"/>
        <end position="322"/>
    </location>
</feature>
<reference evidence="9 10" key="1">
    <citation type="submission" date="2020-01" db="EMBL/GenBank/DDBJ databases">
        <title>Identification and distribution of gene clusters putatively required for synthesis of sphingolipid metabolism inhibitors in phylogenetically diverse species of the filamentous fungus Fusarium.</title>
        <authorList>
            <person name="Kim H.-S."/>
            <person name="Busman M."/>
            <person name="Brown D.W."/>
            <person name="Divon H."/>
            <person name="Uhlig S."/>
            <person name="Proctor R.H."/>
        </authorList>
    </citation>
    <scope>NUCLEOTIDE SEQUENCE [LARGE SCALE GENOMIC DNA]</scope>
    <source>
        <strain evidence="9 10">NRRL 13308</strain>
    </source>
</reference>
<evidence type="ECO:0000256" key="3">
    <source>
        <dbReference type="ARBA" id="ARBA00022729"/>
    </source>
</evidence>
<dbReference type="Proteomes" id="UP000536711">
    <property type="component" value="Unassembled WGS sequence"/>
</dbReference>
<dbReference type="OrthoDB" id="3915838at2759"/>
<accession>A0A8H4JCU9</accession>
<comment type="caution">
    <text evidence="9">The sequence shown here is derived from an EMBL/GenBank/DDBJ whole genome shotgun (WGS) entry which is preliminary data.</text>
</comment>
<dbReference type="InterPro" id="IPR013517">
    <property type="entry name" value="FG-GAP"/>
</dbReference>
<keyword evidence="5 8" id="KW-0472">Membrane</keyword>
<dbReference type="Pfam" id="PF00657">
    <property type="entry name" value="Lipase_GDSL"/>
    <property type="match status" value="1"/>
</dbReference>
<evidence type="ECO:0000256" key="4">
    <source>
        <dbReference type="ARBA" id="ARBA00022989"/>
    </source>
</evidence>
<dbReference type="PANTHER" id="PTHR23501">
    <property type="entry name" value="MAJOR FACILITATOR SUPERFAMILY"/>
    <property type="match status" value="1"/>
</dbReference>
<dbReference type="GO" id="GO:0015343">
    <property type="term" value="F:siderophore-iron transmembrane transporter activity"/>
    <property type="evidence" value="ECO:0007669"/>
    <property type="project" value="TreeGrafter"/>
</dbReference>
<evidence type="ECO:0000256" key="1">
    <source>
        <dbReference type="ARBA" id="ARBA00004141"/>
    </source>
</evidence>
<evidence type="ECO:0000313" key="9">
    <source>
        <dbReference type="EMBL" id="KAF4419182.1"/>
    </source>
</evidence>
<dbReference type="Pfam" id="PF13517">
    <property type="entry name" value="FG-GAP_3"/>
    <property type="match status" value="2"/>
</dbReference>
<dbReference type="InterPro" id="IPR036259">
    <property type="entry name" value="MFS_trans_sf"/>
</dbReference>
<feature type="region of interest" description="Disordered" evidence="7">
    <location>
        <begin position="883"/>
        <end position="914"/>
    </location>
</feature>
<dbReference type="GO" id="GO:0016788">
    <property type="term" value="F:hydrolase activity, acting on ester bonds"/>
    <property type="evidence" value="ECO:0007669"/>
    <property type="project" value="InterPro"/>
</dbReference>
<evidence type="ECO:0000256" key="8">
    <source>
        <dbReference type="SAM" id="Phobius"/>
    </source>
</evidence>
<keyword evidence="4 8" id="KW-1133">Transmembrane helix</keyword>
<dbReference type="InterPro" id="IPR036514">
    <property type="entry name" value="SGNH_hydro_sf"/>
</dbReference>
<dbReference type="Gene3D" id="2.130.10.130">
    <property type="entry name" value="Integrin alpha, N-terminal"/>
    <property type="match status" value="1"/>
</dbReference>
<evidence type="ECO:0000313" key="10">
    <source>
        <dbReference type="Proteomes" id="UP000536711"/>
    </source>
</evidence>
<evidence type="ECO:0000256" key="6">
    <source>
        <dbReference type="ARBA" id="ARBA00023180"/>
    </source>
</evidence>
<keyword evidence="2 8" id="KW-0812">Transmembrane</keyword>
<evidence type="ECO:0000256" key="7">
    <source>
        <dbReference type="SAM" id="MobiDB-lite"/>
    </source>
</evidence>
<sequence>MAAEKSEITPAGQGPLDQSNSSAAINSESNQDVISAPTEALRKLWTKFPLTLAFVGLFVMNFCMVFAASSAGVYDPYATSHFQGHSLIATANIVHGIVRIVGYPLLAKVADHIGRPQGFAGAAISMALANVLYAACRNVETYLAGGIFESFGDTWWTITEQIFIAEVTSLINRGFLFTLPESLAAIPTLYAGTYLGEHMLLKSSWRWGFGMWAAIMPFCALSTIAVMVFMSMRARKRGIVSKRTSLRAASEIPKGASWIVQARHVLYVQLDIVGAFLLLAGLAMTLLPLSITGRRNTDKWSEPLSIILLVVGVLTFVAFLIWDGRYAKKPIVPFRMIKNRNVILACASVCLIAMSDSTYRTFASSFLQVAGGYSPGHAVRIDNSRRVALNLGGLVIGLAIRFVKHTKPFIILGFLMVALANGLPIFFANIDGVRVANEASLTTGQVLLGLGRGFAQVPLQVSLQAAVPDHEIGIATAMFLSSSGFGANVGNSIGGALWNTLLPRRLSANLPEEVKANSTAIFRSIVVAQSYELGTETRDAINLSYRITQQTLAIGSLSLSIPLLLMMFFFRNVKLAREDEQRNEVAEEQFAAAGQRLERVSQWNTYFSHHTSRPTDRNLGKLFTSKHWTTMEKRKPRAKGHEMADPLQHSQSLSAVPRIHEGNKALEKRSTPDLRVMALGASIVFGVGSSDGNGFRKLLRDQLRYSGYNVDMVGTKNGGTMKDSDVEATSGYVVSQIHDASKLSYKYKPNLVFINAGTNDLVHNIDTGNQHERLKSMLLDLWSNISDKTVIILSTILPVDKPEAESLRGPVNTKYRAVVSELRKQGKPIFLADLDDFMTLDDLGDGTHPTDYGFRKMAGAFWSAFQQAEDVISDPLPADLAGDSGKTCRKSPGDGVNAGSQTQRGSGYDDGTYEHDSQEMGTLMTITSDWDRGQWFFARIFRSDRDDLLGWVENSAGNVVYAIRRNDGDGKFTKISTDLDVHDNCKIKGVVFIDLNGDGLDDFACIGSDGAVYASINQGNGGGDKPPTFVYKGLWRAADSRYPQNKVRLADIDGDGRADFCGLADNGDVYVWRNGWIDDMPKYWQALGKRFEGKGMGNLDGTRFEDINGDGRDDWAWVGDQGETFFWTNHRSCGVGKEGDGLKVAWRPGYYKGKTSGPTHTGGFAKGIRNRIHFARIYGEPQDFGLLGKQDYVYMEHSKGSDGKHTFKMRVWKNKGYGGTKLKGDGNKYCDMTGNGRDDYVWVLSKGEMDFYPNAGKDFITDKDSYWGPMQKAFFKPSRDLDRRDIHLTDWDGDGKCDIVWVDPDNKNHVSVWKNNYTPGGGFSWQYLANPAPELYCPEKRGIGFGDLAVQFADVTGNGLSDYLCLEKNGRIWGWTQDSKGSWSYIDQFFGTKGHDRANMRFADVDGDGRDDAIWVEKFSGDAFVYYNKGRKDIAGSRYHWEIQERGGPFPAYGGSYAGSCQYFPDLNGDGRADLHSIQATFPNTAVTAYNICDGNRSGDDSLEIKKPDLIIPNAPGGGGSEESNSPPIPEENCQVVPDFMYTPLKRVGRSASGEDYCFAKWNKGVFIKEIEAVASSGSLRYIRVVYTDGTNQEAGKKVADDGRHRYGTVKWNPWSDYFNVFEMHDGGFKGGIGRIVLEMSNKCGGDGNCKLDAGNYMDKPPVMQRIPRGDSDEGMLLGIRLNAGDVIENMIPMFSKARPQKVTLGEPSFIPTFEELNSKPFEDRQMEVIRTSHVVYNRRADKPVEMGIDLYLQVEKGTKVNWNTQQGKEWGGEIGGTIGGGFEWDIGLPEMFWGKGNGKVEASGKWVVKNVKMDFNGGEDSTIVRTMSRVTVNTVVDPGKAALCQVVAIQSKANIQYHAMFQHQMTQHFKSGHSYSYPVQGVFRDSRVTEAISECVDVNEDNKEEAASAMVVEQSGTYCNDGTRVGDTGMSDEELRKACNL</sequence>
<dbReference type="Pfam" id="PF07690">
    <property type="entry name" value="MFS_1"/>
    <property type="match status" value="1"/>
</dbReference>
<dbReference type="InterPro" id="IPR028994">
    <property type="entry name" value="Integrin_alpha_N"/>
</dbReference>
<feature type="transmembrane region" description="Helical" evidence="8">
    <location>
        <begin position="552"/>
        <end position="570"/>
    </location>
</feature>
<dbReference type="SUPFAM" id="SSF69318">
    <property type="entry name" value="Integrin alpha N-terminal domain"/>
    <property type="match status" value="2"/>
</dbReference>